<dbReference type="FunFam" id="3.30.70.330:FF:000001">
    <property type="entry name" value="50S ribosomal protein L23"/>
    <property type="match status" value="1"/>
</dbReference>
<dbReference type="STRING" id="765420.OSCT_0197"/>
<dbReference type="HAMAP" id="MF_01369_B">
    <property type="entry name" value="Ribosomal_uL23_B"/>
    <property type="match status" value="1"/>
</dbReference>
<gene>
    <name evidence="6" type="primary">rplW</name>
    <name evidence="7" type="ORF">OSCT_0197</name>
</gene>
<dbReference type="InterPro" id="IPR012677">
    <property type="entry name" value="Nucleotide-bd_a/b_plait_sf"/>
</dbReference>
<dbReference type="NCBIfam" id="NF004359">
    <property type="entry name" value="PRK05738.1-3"/>
    <property type="match status" value="1"/>
</dbReference>
<keyword evidence="2 6" id="KW-0699">rRNA-binding</keyword>
<evidence type="ECO:0000256" key="5">
    <source>
        <dbReference type="ARBA" id="ARBA00023274"/>
    </source>
</evidence>
<dbReference type="PANTHER" id="PTHR11620">
    <property type="entry name" value="60S RIBOSOMAL PROTEIN L23A"/>
    <property type="match status" value="1"/>
</dbReference>
<dbReference type="Proteomes" id="UP000054010">
    <property type="component" value="Unassembled WGS sequence"/>
</dbReference>
<evidence type="ECO:0000256" key="4">
    <source>
        <dbReference type="ARBA" id="ARBA00022980"/>
    </source>
</evidence>
<dbReference type="InterPro" id="IPR013025">
    <property type="entry name" value="Ribosomal_uL23-like"/>
</dbReference>
<dbReference type="AlphaFoldDB" id="E1IA46"/>
<dbReference type="GO" id="GO:1990904">
    <property type="term" value="C:ribonucleoprotein complex"/>
    <property type="evidence" value="ECO:0007669"/>
    <property type="project" value="UniProtKB-KW"/>
</dbReference>
<evidence type="ECO:0000256" key="2">
    <source>
        <dbReference type="ARBA" id="ARBA00022730"/>
    </source>
</evidence>
<comment type="subunit">
    <text evidence="6">Part of the 50S ribosomal subunit. Contacts protein L29, and trigger factor when it is bound to the ribosome.</text>
</comment>
<protein>
    <recommendedName>
        <fullName evidence="6">Large ribosomal subunit protein uL23</fullName>
    </recommendedName>
</protein>
<evidence type="ECO:0000256" key="1">
    <source>
        <dbReference type="ARBA" id="ARBA00006700"/>
    </source>
</evidence>
<dbReference type="GO" id="GO:0003735">
    <property type="term" value="F:structural constituent of ribosome"/>
    <property type="evidence" value="ECO:0007669"/>
    <property type="project" value="InterPro"/>
</dbReference>
<keyword evidence="4 6" id="KW-0689">Ribosomal protein</keyword>
<evidence type="ECO:0000313" key="7">
    <source>
        <dbReference type="EMBL" id="EFO82048.1"/>
    </source>
</evidence>
<sequence>MPTPHQIIVRPLITEKNTTLMESNQYCFEVLRDASKPEIKHAVESIFNVTVLKVNTINVRGKMRRRGRETGYTRDWKKAIVTLVAGDRIEIFES</sequence>
<dbReference type="NCBIfam" id="NF004366">
    <property type="entry name" value="PRK05738.3-2"/>
    <property type="match status" value="1"/>
</dbReference>
<keyword evidence="5 6" id="KW-0687">Ribonucleoprotein</keyword>
<dbReference type="GO" id="GO:0006412">
    <property type="term" value="P:translation"/>
    <property type="evidence" value="ECO:0007669"/>
    <property type="project" value="UniProtKB-UniRule"/>
</dbReference>
<dbReference type="eggNOG" id="COG0089">
    <property type="taxonomic scope" value="Bacteria"/>
</dbReference>
<dbReference type="HOGENOM" id="CLU_037562_3_2_0"/>
<keyword evidence="8" id="KW-1185">Reference proteome</keyword>
<proteinExistence type="inferred from homology"/>
<accession>E1IA46</accession>
<evidence type="ECO:0000313" key="8">
    <source>
        <dbReference type="Proteomes" id="UP000054010"/>
    </source>
</evidence>
<comment type="similarity">
    <text evidence="1 6">Belongs to the universal ribosomal protein uL23 family.</text>
</comment>
<evidence type="ECO:0000256" key="6">
    <source>
        <dbReference type="HAMAP-Rule" id="MF_01369"/>
    </source>
</evidence>
<dbReference type="SUPFAM" id="SSF54189">
    <property type="entry name" value="Ribosomal proteins S24e, L23 and L15e"/>
    <property type="match status" value="1"/>
</dbReference>
<evidence type="ECO:0000256" key="3">
    <source>
        <dbReference type="ARBA" id="ARBA00022884"/>
    </source>
</evidence>
<dbReference type="OrthoDB" id="9793353at2"/>
<comment type="function">
    <text evidence="6">One of the early assembly proteins it binds 23S rRNA. One of the proteins that surrounds the polypeptide exit tunnel on the outside of the ribosome. Forms the main docking site for trigger factor binding to the ribosome.</text>
</comment>
<dbReference type="EMBL" id="ADVR01000003">
    <property type="protein sequence ID" value="EFO82048.1"/>
    <property type="molecule type" value="Genomic_DNA"/>
</dbReference>
<dbReference type="GO" id="GO:0019843">
    <property type="term" value="F:rRNA binding"/>
    <property type="evidence" value="ECO:0007669"/>
    <property type="project" value="UniProtKB-UniRule"/>
</dbReference>
<dbReference type="Pfam" id="PF00276">
    <property type="entry name" value="Ribosomal_L23"/>
    <property type="match status" value="1"/>
</dbReference>
<name>E1IA46_9CHLR</name>
<dbReference type="NCBIfam" id="NF004363">
    <property type="entry name" value="PRK05738.2-4"/>
    <property type="match status" value="1"/>
</dbReference>
<keyword evidence="3 6" id="KW-0694">RNA-binding</keyword>
<dbReference type="GO" id="GO:0005840">
    <property type="term" value="C:ribosome"/>
    <property type="evidence" value="ECO:0007669"/>
    <property type="project" value="UniProtKB-KW"/>
</dbReference>
<comment type="caution">
    <text evidence="7">The sequence shown here is derived from an EMBL/GenBank/DDBJ whole genome shotgun (WGS) entry which is preliminary data.</text>
</comment>
<reference evidence="7 8" key="1">
    <citation type="journal article" date="2011" name="J. Bacteriol.">
        <title>Draft genome sequence of the anoxygenic filamentous phototrophic bacterium Oscillochloris trichoides subsp. DG-6.</title>
        <authorList>
            <person name="Kuznetsov B.B."/>
            <person name="Ivanovsky R.N."/>
            <person name="Keppen O.I."/>
            <person name="Sukhacheva M.V."/>
            <person name="Bumazhkin B.K."/>
            <person name="Patutina E.O."/>
            <person name="Beletsky A.V."/>
            <person name="Mardanov A.V."/>
            <person name="Baslerov R.V."/>
            <person name="Panteleeva A.N."/>
            <person name="Kolganova T.V."/>
            <person name="Ravin N.V."/>
            <person name="Skryabin K.G."/>
        </authorList>
    </citation>
    <scope>NUCLEOTIDE SEQUENCE [LARGE SCALE GENOMIC DNA]</scope>
    <source>
        <strain evidence="7 8">DG-6</strain>
    </source>
</reference>
<dbReference type="InterPro" id="IPR012678">
    <property type="entry name" value="Ribosomal_uL23/eL15/eS24_sf"/>
</dbReference>
<organism evidence="7 8">
    <name type="scientific">Oscillochloris trichoides DG-6</name>
    <dbReference type="NCBI Taxonomy" id="765420"/>
    <lineage>
        <taxon>Bacteria</taxon>
        <taxon>Bacillati</taxon>
        <taxon>Chloroflexota</taxon>
        <taxon>Chloroflexia</taxon>
        <taxon>Chloroflexales</taxon>
        <taxon>Chloroflexineae</taxon>
        <taxon>Oscillochloridaceae</taxon>
        <taxon>Oscillochloris</taxon>
    </lineage>
</organism>
<dbReference type="Gene3D" id="3.30.70.330">
    <property type="match status" value="1"/>
</dbReference>